<dbReference type="GO" id="GO:0008146">
    <property type="term" value="F:sulfotransferase activity"/>
    <property type="evidence" value="ECO:0007669"/>
    <property type="project" value="InterPro"/>
</dbReference>
<comment type="similarity">
    <text evidence="1">Belongs to the sulfotransferase 1 family.</text>
</comment>
<protein>
    <recommendedName>
        <fullName evidence="3">Sulfotransferase domain-containing protein</fullName>
    </recommendedName>
</protein>
<feature type="non-terminal residue" evidence="4">
    <location>
        <position position="1"/>
    </location>
</feature>
<evidence type="ECO:0000259" key="3">
    <source>
        <dbReference type="Pfam" id="PF00685"/>
    </source>
</evidence>
<keyword evidence="2" id="KW-0808">Transferase</keyword>
<dbReference type="AlphaFoldDB" id="A0A1B6DRH0"/>
<dbReference type="InterPro" id="IPR027417">
    <property type="entry name" value="P-loop_NTPase"/>
</dbReference>
<dbReference type="EMBL" id="GEDC01009021">
    <property type="protein sequence ID" value="JAS28277.1"/>
    <property type="molecule type" value="Transcribed_RNA"/>
</dbReference>
<gene>
    <name evidence="4" type="ORF">g.6405</name>
</gene>
<evidence type="ECO:0000256" key="1">
    <source>
        <dbReference type="ARBA" id="ARBA00005771"/>
    </source>
</evidence>
<organism evidence="4">
    <name type="scientific">Clastoptera arizonana</name>
    <name type="common">Arizona spittle bug</name>
    <dbReference type="NCBI Taxonomy" id="38151"/>
    <lineage>
        <taxon>Eukaryota</taxon>
        <taxon>Metazoa</taxon>
        <taxon>Ecdysozoa</taxon>
        <taxon>Arthropoda</taxon>
        <taxon>Hexapoda</taxon>
        <taxon>Insecta</taxon>
        <taxon>Pterygota</taxon>
        <taxon>Neoptera</taxon>
        <taxon>Paraneoptera</taxon>
        <taxon>Hemiptera</taxon>
        <taxon>Auchenorrhyncha</taxon>
        <taxon>Cercopoidea</taxon>
        <taxon>Clastopteridae</taxon>
        <taxon>Clastoptera</taxon>
    </lineage>
</organism>
<dbReference type="Pfam" id="PF00685">
    <property type="entry name" value="Sulfotransfer_1"/>
    <property type="match status" value="1"/>
</dbReference>
<accession>A0A1B6DRH0</accession>
<dbReference type="Gene3D" id="3.40.50.300">
    <property type="entry name" value="P-loop containing nucleotide triphosphate hydrolases"/>
    <property type="match status" value="1"/>
</dbReference>
<dbReference type="InterPro" id="IPR000863">
    <property type="entry name" value="Sulfotransferase_dom"/>
</dbReference>
<name>A0A1B6DRH0_9HEMI</name>
<sequence>NISSEAKLAHVLSITKREKWFLSYFRYLYSDEKMFPHDIRPVDPALNKQLMQHFQGERSGFCQVGKEKFTLPARYADQAEGYYNLPLRKDDVFIATFPRSGTTMCQDLVWLINNGHDYERAADLPINERVPFLEFSILHHPELHEEVLVANNHDPAAAAILSHLRTPGYEWSEGMTGPRHFKTHLPFSLLPPNLLDTSKVIYIARNPIDVAVSYFHHNRLLKVHDYKGDFETYWNYFQDGFVAYGPHIPHVLQAWKLRSHKNMLFIFYEDIIQDLQKVIRRVSNFLNKPITEAQMNRLVNHLQIDNFRNSAKLLKSDVIGMANKNEQGFIRKGGKGQKDDEFSEELRARAEKWIAETLSGTDLRFPKYK</sequence>
<dbReference type="PANTHER" id="PTHR11783">
    <property type="entry name" value="SULFOTRANSFERASE SULT"/>
    <property type="match status" value="1"/>
</dbReference>
<dbReference type="SUPFAM" id="SSF52540">
    <property type="entry name" value="P-loop containing nucleoside triphosphate hydrolases"/>
    <property type="match status" value="1"/>
</dbReference>
<evidence type="ECO:0000313" key="4">
    <source>
        <dbReference type="EMBL" id="JAS28277.1"/>
    </source>
</evidence>
<feature type="domain" description="Sulfotransferase" evidence="3">
    <location>
        <begin position="89"/>
        <end position="361"/>
    </location>
</feature>
<proteinExistence type="inferred from homology"/>
<reference evidence="4" key="1">
    <citation type="submission" date="2015-12" db="EMBL/GenBank/DDBJ databases">
        <title>De novo transcriptome assembly of four potential Pierce s Disease insect vectors from Arizona vineyards.</title>
        <authorList>
            <person name="Tassone E.E."/>
        </authorList>
    </citation>
    <scope>NUCLEOTIDE SEQUENCE</scope>
</reference>
<evidence type="ECO:0000256" key="2">
    <source>
        <dbReference type="ARBA" id="ARBA00022679"/>
    </source>
</evidence>